<feature type="compositionally biased region" description="Low complexity" evidence="9">
    <location>
        <begin position="324"/>
        <end position="338"/>
    </location>
</feature>
<dbReference type="Pfam" id="PF00460">
    <property type="entry name" value="Flg_bb_rod"/>
    <property type="match status" value="1"/>
</dbReference>
<dbReference type="PANTHER" id="PTHR30033:SF1">
    <property type="entry name" value="FLAGELLAR HOOK-ASSOCIATED PROTEIN 1"/>
    <property type="match status" value="1"/>
</dbReference>
<dbReference type="SUPFAM" id="SSF64518">
    <property type="entry name" value="Phase 1 flagellin"/>
    <property type="match status" value="1"/>
</dbReference>
<name>A0A1I5V5X1_9FIRM</name>
<feature type="domain" description="Flagellar basal body rod protein N-terminal" evidence="10">
    <location>
        <begin position="8"/>
        <end position="37"/>
    </location>
</feature>
<evidence type="ECO:0000256" key="6">
    <source>
        <dbReference type="ARBA" id="ARBA00023143"/>
    </source>
</evidence>
<evidence type="ECO:0000256" key="4">
    <source>
        <dbReference type="ARBA" id="ARBA00016244"/>
    </source>
</evidence>
<feature type="domain" description="Flagellar hook-associated protein FlgK helical" evidence="12">
    <location>
        <begin position="103"/>
        <end position="388"/>
    </location>
</feature>
<evidence type="ECO:0000313" key="14">
    <source>
        <dbReference type="Proteomes" id="UP000198577"/>
    </source>
</evidence>
<feature type="coiled-coil region" evidence="8">
    <location>
        <begin position="148"/>
        <end position="175"/>
    </location>
</feature>
<evidence type="ECO:0000256" key="2">
    <source>
        <dbReference type="ARBA" id="ARBA00004613"/>
    </source>
</evidence>
<evidence type="ECO:0000259" key="11">
    <source>
        <dbReference type="Pfam" id="PF06429"/>
    </source>
</evidence>
<comment type="similarity">
    <text evidence="3 7">Belongs to the flagella basal body rod proteins family.</text>
</comment>
<dbReference type="GO" id="GO:0009424">
    <property type="term" value="C:bacterial-type flagellum hook"/>
    <property type="evidence" value="ECO:0007669"/>
    <property type="project" value="UniProtKB-UniRule"/>
</dbReference>
<evidence type="ECO:0000256" key="7">
    <source>
        <dbReference type="RuleBase" id="RU362065"/>
    </source>
</evidence>
<dbReference type="Pfam" id="PF06429">
    <property type="entry name" value="Flg_bbr_C"/>
    <property type="match status" value="1"/>
</dbReference>
<dbReference type="InterPro" id="IPR002371">
    <property type="entry name" value="FlgK"/>
</dbReference>
<dbReference type="PANTHER" id="PTHR30033">
    <property type="entry name" value="FLAGELLAR HOOK-ASSOCIATED PROTEIN 1"/>
    <property type="match status" value="1"/>
</dbReference>
<dbReference type="GO" id="GO:0044780">
    <property type="term" value="P:bacterial-type flagellum assembly"/>
    <property type="evidence" value="ECO:0007669"/>
    <property type="project" value="InterPro"/>
</dbReference>
<keyword evidence="6 7" id="KW-0975">Bacterial flagellum</keyword>
<feature type="domain" description="Flagellar basal-body/hook protein C-terminal" evidence="11">
    <location>
        <begin position="510"/>
        <end position="548"/>
    </location>
</feature>
<evidence type="ECO:0000259" key="10">
    <source>
        <dbReference type="Pfam" id="PF00460"/>
    </source>
</evidence>
<organism evidence="13 14">
    <name type="scientific">Caldicoprobacter faecalis</name>
    <dbReference type="NCBI Taxonomy" id="937334"/>
    <lineage>
        <taxon>Bacteria</taxon>
        <taxon>Bacillati</taxon>
        <taxon>Bacillota</taxon>
        <taxon>Clostridia</taxon>
        <taxon>Caldicoprobacterales</taxon>
        <taxon>Caldicoprobacteraceae</taxon>
        <taxon>Caldicoprobacter</taxon>
    </lineage>
</organism>
<evidence type="ECO:0000256" key="9">
    <source>
        <dbReference type="SAM" id="MobiDB-lite"/>
    </source>
</evidence>
<keyword evidence="14" id="KW-1185">Reference proteome</keyword>
<dbReference type="NCBIfam" id="TIGR02492">
    <property type="entry name" value="flgK_ends"/>
    <property type="match status" value="1"/>
</dbReference>
<reference evidence="13 14" key="1">
    <citation type="submission" date="2016-10" db="EMBL/GenBank/DDBJ databases">
        <authorList>
            <person name="de Groot N.N."/>
        </authorList>
    </citation>
    <scope>NUCLEOTIDE SEQUENCE [LARGE SCALE GENOMIC DNA]</scope>
    <source>
        <strain evidence="13 14">DSM 20678</strain>
    </source>
</reference>
<accession>A0A1I5V5X1</accession>
<dbReference type="STRING" id="937334.SAMN05444406_1108"/>
<evidence type="ECO:0000256" key="5">
    <source>
        <dbReference type="ARBA" id="ARBA00022525"/>
    </source>
</evidence>
<dbReference type="PRINTS" id="PR01005">
    <property type="entry name" value="FLGHOOKAP1"/>
</dbReference>
<gene>
    <name evidence="7" type="primary">flgK</name>
    <name evidence="13" type="ORF">SAMN05444406_1108</name>
</gene>
<keyword evidence="13" id="KW-0282">Flagellum</keyword>
<dbReference type="Pfam" id="PF22638">
    <property type="entry name" value="FlgK_D1"/>
    <property type="match status" value="1"/>
</dbReference>
<dbReference type="InterPro" id="IPR001444">
    <property type="entry name" value="Flag_bb_rod_N"/>
</dbReference>
<dbReference type="AlphaFoldDB" id="A0A1I5V5X1"/>
<dbReference type="GO" id="GO:0005576">
    <property type="term" value="C:extracellular region"/>
    <property type="evidence" value="ECO:0007669"/>
    <property type="project" value="UniProtKB-SubCell"/>
</dbReference>
<comment type="subcellular location">
    <subcellularLocation>
        <location evidence="1 7">Bacterial flagellum</location>
    </subcellularLocation>
    <subcellularLocation>
        <location evidence="2 7">Secreted</location>
    </subcellularLocation>
</comment>
<dbReference type="EMBL" id="FOXR01000010">
    <property type="protein sequence ID" value="SFQ02888.1"/>
    <property type="molecule type" value="Genomic_DNA"/>
</dbReference>
<keyword evidence="5 7" id="KW-0964">Secreted</keyword>
<evidence type="ECO:0000256" key="8">
    <source>
        <dbReference type="SAM" id="Coils"/>
    </source>
</evidence>
<keyword evidence="8" id="KW-0175">Coiled coil</keyword>
<sequence>MRSTFYGLEIARKGLHVNQANLEVTAHNIANANTKGYSRQQVIQKAIEPGMGLGLFTTYGGYAVGGGVDIQQVRQIRDAYLDMQYRKESTALGEWEVKRDMLAYIEAIFNEPSESGINTVLNEFFNALQALSLNPEDPTTRATVQQKALALTENIRNVYTKLEELQREANQAIISHVEDINSYAREIAALNEQIFKFESTGRPANDLRDQRNLILDNLSKIVQVSVYEDASGRFRVDIAGQTLVNHTKVYELATIPRSSSVNGMPYPKNNHVDVDELVEVVWKDTGERVNITGGILKGFIDMRDGIGGKEQPLPGVPDELLERGASSGQTGTSSADTQFQPAPNQNAEYGIPYYMRMWNLFAHTLMITFNEIHSQGYTLNGETGIYFFSDGSADFDPANARQPIAKYITISDDIREDWNNIAAIYFDEEDKANGMDPQKGFNPAEAKGNNKNILRLLDLRHKTYVPECNNMDNFTKALISTLGVASRQAAHMADNQEMLVAEMDKRRQSVSGVSLDEEMANMVRFQHAYNASARILTAIDEMLETLINRMGVVGR</sequence>
<evidence type="ECO:0000259" key="12">
    <source>
        <dbReference type="Pfam" id="PF22638"/>
    </source>
</evidence>
<keyword evidence="13" id="KW-0969">Cilium</keyword>
<protein>
    <recommendedName>
        <fullName evidence="4 7">Flagellar hook-associated protein 1</fullName>
        <shortName evidence="7">HAP1</shortName>
    </recommendedName>
</protein>
<dbReference type="InterPro" id="IPR010930">
    <property type="entry name" value="Flg_bb/hook_C_dom"/>
</dbReference>
<proteinExistence type="inferred from homology"/>
<evidence type="ECO:0000256" key="3">
    <source>
        <dbReference type="ARBA" id="ARBA00009677"/>
    </source>
</evidence>
<dbReference type="RefSeq" id="WP_025747926.1">
    <property type="nucleotide sequence ID" value="NZ_FOXR01000010.1"/>
</dbReference>
<keyword evidence="13" id="KW-0966">Cell projection</keyword>
<dbReference type="InterPro" id="IPR053927">
    <property type="entry name" value="FlgK_helical"/>
</dbReference>
<dbReference type="Proteomes" id="UP000198577">
    <property type="component" value="Unassembled WGS sequence"/>
</dbReference>
<evidence type="ECO:0000313" key="13">
    <source>
        <dbReference type="EMBL" id="SFQ02888.1"/>
    </source>
</evidence>
<evidence type="ECO:0000256" key="1">
    <source>
        <dbReference type="ARBA" id="ARBA00004365"/>
    </source>
</evidence>
<dbReference type="GO" id="GO:0005198">
    <property type="term" value="F:structural molecule activity"/>
    <property type="evidence" value="ECO:0007669"/>
    <property type="project" value="UniProtKB-UniRule"/>
</dbReference>
<feature type="region of interest" description="Disordered" evidence="9">
    <location>
        <begin position="311"/>
        <end position="343"/>
    </location>
</feature>
<dbReference type="OrthoDB" id="9802553at2"/>